<gene>
    <name evidence="11" type="ORF">Acaty_c1293</name>
</gene>
<dbReference type="PRINTS" id="PR00762">
    <property type="entry name" value="CLCHANNEL"/>
</dbReference>
<keyword evidence="8" id="KW-0868">Chloride</keyword>
<dbReference type="Proteomes" id="UP000005522">
    <property type="component" value="Chromosome"/>
</dbReference>
<dbReference type="GO" id="GO:0005254">
    <property type="term" value="F:chloride channel activity"/>
    <property type="evidence" value="ECO:0007669"/>
    <property type="project" value="UniProtKB-KW"/>
</dbReference>
<protein>
    <submittedName>
        <fullName evidence="11">Chloride channel protein</fullName>
    </submittedName>
</protein>
<dbReference type="PANTHER" id="PTHR43427:SF6">
    <property type="entry name" value="CHLORIDE CHANNEL PROTEIN CLC-E"/>
    <property type="match status" value="1"/>
</dbReference>
<evidence type="ECO:0000256" key="10">
    <source>
        <dbReference type="SAM" id="Phobius"/>
    </source>
</evidence>
<dbReference type="GO" id="GO:0034707">
    <property type="term" value="C:chloride channel complex"/>
    <property type="evidence" value="ECO:0007669"/>
    <property type="project" value="UniProtKB-KW"/>
</dbReference>
<evidence type="ECO:0000256" key="2">
    <source>
        <dbReference type="ARBA" id="ARBA00022448"/>
    </source>
</evidence>
<evidence type="ECO:0000256" key="8">
    <source>
        <dbReference type="ARBA" id="ARBA00023214"/>
    </source>
</evidence>
<dbReference type="InterPro" id="IPR050368">
    <property type="entry name" value="ClC-type_chloride_channel"/>
</dbReference>
<dbReference type="SUPFAM" id="SSF81340">
    <property type="entry name" value="Clc chloride channel"/>
    <property type="match status" value="1"/>
</dbReference>
<dbReference type="Gene3D" id="1.10.3080.10">
    <property type="entry name" value="Clc chloride channel"/>
    <property type="match status" value="1"/>
</dbReference>
<reference evidence="11 12" key="1">
    <citation type="journal article" date="2009" name="J. Bacteriol.">
        <title>Draft genome sequence of the extremely acidophilic bacterium Acidithiobacillus caldus ATCC 51756 reveals metabolic versatility in the genus Acidithiobacillus.</title>
        <authorList>
            <person name="Valdes J."/>
            <person name="Quatrini R."/>
            <person name="Hallberg K."/>
            <person name="Dopson M."/>
            <person name="Valenzuela P.D."/>
            <person name="Holmes D.S."/>
        </authorList>
    </citation>
    <scope>NUCLEOTIDE SEQUENCE [LARGE SCALE GENOMIC DNA]</scope>
    <source>
        <strain evidence="12">ATCC 51756 / DSM 8584 / KU</strain>
    </source>
</reference>
<dbReference type="KEGG" id="acz:Acaty_c1293"/>
<dbReference type="eggNOG" id="COG0038">
    <property type="taxonomic scope" value="Bacteria"/>
</dbReference>
<keyword evidence="6 10" id="KW-0472">Membrane</keyword>
<evidence type="ECO:0000256" key="1">
    <source>
        <dbReference type="ARBA" id="ARBA00004141"/>
    </source>
</evidence>
<evidence type="ECO:0000256" key="5">
    <source>
        <dbReference type="ARBA" id="ARBA00023065"/>
    </source>
</evidence>
<organism evidence="11 12">
    <name type="scientific">Acidithiobacillus caldus (strain ATCC 51756 / DSM 8584 / KU)</name>
    <dbReference type="NCBI Taxonomy" id="637389"/>
    <lineage>
        <taxon>Bacteria</taxon>
        <taxon>Pseudomonadati</taxon>
        <taxon>Pseudomonadota</taxon>
        <taxon>Acidithiobacillia</taxon>
        <taxon>Acidithiobacillales</taxon>
        <taxon>Acidithiobacillaceae</taxon>
        <taxon>Acidithiobacillus</taxon>
    </lineage>
</organism>
<evidence type="ECO:0000313" key="12">
    <source>
        <dbReference type="Proteomes" id="UP000005522"/>
    </source>
</evidence>
<name>A0A059ZYU6_ACICK</name>
<feature type="transmembrane region" description="Helical" evidence="10">
    <location>
        <begin position="417"/>
        <end position="433"/>
    </location>
</feature>
<proteinExistence type="predicted"/>
<dbReference type="Pfam" id="PF00654">
    <property type="entry name" value="Voltage_CLC"/>
    <property type="match status" value="1"/>
</dbReference>
<keyword evidence="5" id="KW-0406">Ion transport</keyword>
<dbReference type="HOGENOM" id="CLU_015263_5_3_6"/>
<feature type="transmembrane region" description="Helical" evidence="10">
    <location>
        <begin position="288"/>
        <end position="309"/>
    </location>
</feature>
<evidence type="ECO:0000256" key="9">
    <source>
        <dbReference type="ARBA" id="ARBA00023303"/>
    </source>
</evidence>
<evidence type="ECO:0000256" key="3">
    <source>
        <dbReference type="ARBA" id="ARBA00022692"/>
    </source>
</evidence>
<feature type="transmembrane region" description="Helical" evidence="10">
    <location>
        <begin position="386"/>
        <end position="411"/>
    </location>
</feature>
<feature type="transmembrane region" description="Helical" evidence="10">
    <location>
        <begin position="330"/>
        <end position="348"/>
    </location>
</feature>
<comment type="subcellular location">
    <subcellularLocation>
        <location evidence="1">Membrane</location>
        <topology evidence="1">Multi-pass membrane protein</topology>
    </subcellularLocation>
</comment>
<dbReference type="EMBL" id="CP005986">
    <property type="protein sequence ID" value="AIA55161.1"/>
    <property type="molecule type" value="Genomic_DNA"/>
</dbReference>
<evidence type="ECO:0000313" key="11">
    <source>
        <dbReference type="EMBL" id="AIA55161.1"/>
    </source>
</evidence>
<keyword evidence="2" id="KW-0813">Transport</keyword>
<feature type="transmembrane region" description="Helical" evidence="10">
    <location>
        <begin position="173"/>
        <end position="195"/>
    </location>
</feature>
<evidence type="ECO:0000256" key="4">
    <source>
        <dbReference type="ARBA" id="ARBA00022989"/>
    </source>
</evidence>
<dbReference type="CDD" id="cd00400">
    <property type="entry name" value="Voltage_gated_ClC"/>
    <property type="match status" value="1"/>
</dbReference>
<dbReference type="InterPro" id="IPR001807">
    <property type="entry name" value="ClC"/>
</dbReference>
<keyword evidence="3 10" id="KW-0812">Transmembrane</keyword>
<accession>A0A059ZYU6</accession>
<feature type="transmembrane region" description="Helical" evidence="10">
    <location>
        <begin position="74"/>
        <end position="94"/>
    </location>
</feature>
<keyword evidence="7" id="KW-0869">Chloride channel</keyword>
<dbReference type="PANTHER" id="PTHR43427">
    <property type="entry name" value="CHLORIDE CHANNEL PROTEIN CLC-E"/>
    <property type="match status" value="1"/>
</dbReference>
<keyword evidence="9" id="KW-0407">Ion channel</keyword>
<keyword evidence="4 10" id="KW-1133">Transmembrane helix</keyword>
<evidence type="ECO:0000256" key="7">
    <source>
        <dbReference type="ARBA" id="ARBA00023173"/>
    </source>
</evidence>
<feature type="transmembrane region" description="Helical" evidence="10">
    <location>
        <begin position="245"/>
        <end position="268"/>
    </location>
</feature>
<sequence>MSIEPQPRPRRVGSILYPQAREGVFLVLLGALVGLLTGLGAIAFHFLVAIIHNVAITGKLQFDQNLNVHTEPSIWGWALPILPALGGLIVIYLARHYAPEIQGAGVSQVLEAIHTREGRMRRSIALLRPLATAITIGTGGSAGREGPAMQFGAAITSWLDTIMVLPTHRRVHLLGCGIGAGIAAVFNAPLGGWFLAMEVILPDWRPWTILSTLVATIVASQVTVMVFGNFHLLPTVISTPVNQTMPLLIFAGLGLVEALGSIIFIVTLSTTTHISERLLPNAYVRHALGMFLVGLLLLLSLAVTGHYYLIGGSYVGTGDILRGTLTDTNVLLILLVLKLIATSLTIGSGGSGGIFSPSLFIGAAIAMLYGYCLTQWHVLSPHLMGTIGLCGMAGMIAASTGALLSAPIMVIELTGNYAALLPAILTAVSAFAVRRMFMKDSIYTLPLRRRGVKIQENHYVLENNDGR</sequence>
<dbReference type="AlphaFoldDB" id="A0A059ZYU6"/>
<feature type="transmembrane region" description="Helical" evidence="10">
    <location>
        <begin position="354"/>
        <end position="374"/>
    </location>
</feature>
<dbReference type="InterPro" id="IPR014743">
    <property type="entry name" value="Cl-channel_core"/>
</dbReference>
<feature type="transmembrane region" description="Helical" evidence="10">
    <location>
        <begin position="24"/>
        <end position="54"/>
    </location>
</feature>
<feature type="transmembrane region" description="Helical" evidence="10">
    <location>
        <begin position="207"/>
        <end position="233"/>
    </location>
</feature>
<evidence type="ECO:0000256" key="6">
    <source>
        <dbReference type="ARBA" id="ARBA00023136"/>
    </source>
</evidence>